<dbReference type="AlphaFoldDB" id="A0A8N4L669"/>
<sequence>MQIQYSIVPIMVSLVLTSRLGLALVSANNTNCNATKSWLVPQTSGAPLLVTAVTLAATILPFTISERNVKFFLLTSDNPTKPYELSIGDVNSLNSSPFNPGGKIIVVIHGWLNDRNSPMCQTVAAAAIATNNTNVIIVDWGCIAKTPNYIYAAKSVRLVGRIVAQFLDFLCQNKPVVRYNIIVIGHSLGAHVAGFAGRFYTLGTILAIYALDAAGPLFDYCHPETRLCKSDATYVEDMHTGSAFLSMRESLGHASFYVNGGERQDKYAPDLFGYCSHKVTVSCCVKAPQGYRYPSIRCATYTDATKNECGSTLSPESMVWLIHTNISGIFYVNATDEPEYKLGSWKSI</sequence>
<evidence type="ECO:0000313" key="8">
    <source>
        <dbReference type="RefSeq" id="XP_029409338.2"/>
    </source>
</evidence>
<name>A0A8N4L669_BACDO</name>
<dbReference type="GO" id="GO:0017171">
    <property type="term" value="F:serine hydrolase activity"/>
    <property type="evidence" value="ECO:0007669"/>
    <property type="project" value="TreeGrafter"/>
</dbReference>
<keyword evidence="5" id="KW-1133">Transmembrane helix</keyword>
<comment type="subcellular location">
    <subcellularLocation>
        <location evidence="1">Secreted</location>
    </subcellularLocation>
</comment>
<evidence type="ECO:0000256" key="2">
    <source>
        <dbReference type="ARBA" id="ARBA00010701"/>
    </source>
</evidence>
<dbReference type="Proteomes" id="UP001652620">
    <property type="component" value="Chromosome 2"/>
</dbReference>
<dbReference type="InterPro" id="IPR029058">
    <property type="entry name" value="AB_hydrolase_fold"/>
</dbReference>
<comment type="similarity">
    <text evidence="2 4">Belongs to the AB hydrolase superfamily. Lipase family.</text>
</comment>
<dbReference type="OrthoDB" id="199913at2759"/>
<dbReference type="GO" id="GO:0005615">
    <property type="term" value="C:extracellular space"/>
    <property type="evidence" value="ECO:0007669"/>
    <property type="project" value="TreeGrafter"/>
</dbReference>
<evidence type="ECO:0000313" key="7">
    <source>
        <dbReference type="Proteomes" id="UP001652620"/>
    </source>
</evidence>
<proteinExistence type="inferred from homology"/>
<reference evidence="8" key="2">
    <citation type="submission" date="2025-08" db="UniProtKB">
        <authorList>
            <consortium name="RefSeq"/>
        </authorList>
    </citation>
    <scope>IDENTIFICATION</scope>
    <source>
        <tissue evidence="8">Adult</tissue>
    </source>
</reference>
<dbReference type="RefSeq" id="XP_029409338.2">
    <property type="nucleotide sequence ID" value="XM_029553478.2"/>
</dbReference>
<reference evidence="7" key="1">
    <citation type="submission" date="2025-05" db="UniProtKB">
        <authorList>
            <consortium name="RefSeq"/>
        </authorList>
    </citation>
    <scope>NUCLEOTIDE SEQUENCE [LARGE SCALE GENOMIC DNA]</scope>
</reference>
<dbReference type="GeneID" id="115066710"/>
<evidence type="ECO:0000256" key="1">
    <source>
        <dbReference type="ARBA" id="ARBA00004613"/>
    </source>
</evidence>
<feature type="transmembrane region" description="Helical" evidence="5">
    <location>
        <begin position="45"/>
        <end position="64"/>
    </location>
</feature>
<dbReference type="PANTHER" id="PTHR11610">
    <property type="entry name" value="LIPASE"/>
    <property type="match status" value="1"/>
</dbReference>
<dbReference type="GO" id="GO:0016298">
    <property type="term" value="F:lipase activity"/>
    <property type="evidence" value="ECO:0007669"/>
    <property type="project" value="InterPro"/>
</dbReference>
<evidence type="ECO:0000256" key="3">
    <source>
        <dbReference type="ARBA" id="ARBA00022525"/>
    </source>
</evidence>
<gene>
    <name evidence="8" type="primary">LOC115066710</name>
</gene>
<evidence type="ECO:0000259" key="6">
    <source>
        <dbReference type="Pfam" id="PF00151"/>
    </source>
</evidence>
<evidence type="ECO:0000256" key="5">
    <source>
        <dbReference type="SAM" id="Phobius"/>
    </source>
</evidence>
<keyword evidence="3" id="KW-0964">Secreted</keyword>
<feature type="domain" description="Lipase" evidence="6">
    <location>
        <begin position="57"/>
        <end position="264"/>
    </location>
</feature>
<dbReference type="Pfam" id="PF00151">
    <property type="entry name" value="Lipase"/>
    <property type="match status" value="1"/>
</dbReference>
<keyword evidence="5" id="KW-0472">Membrane</keyword>
<dbReference type="PRINTS" id="PR00821">
    <property type="entry name" value="TAGLIPASE"/>
</dbReference>
<dbReference type="GO" id="GO:0016042">
    <property type="term" value="P:lipid catabolic process"/>
    <property type="evidence" value="ECO:0007669"/>
    <property type="project" value="TreeGrafter"/>
</dbReference>
<keyword evidence="5" id="KW-0812">Transmembrane</keyword>
<protein>
    <submittedName>
        <fullName evidence="8">Phospholipase A1 VesT1.02 isoform X1</fullName>
    </submittedName>
</protein>
<feature type="transmembrane region" description="Helical" evidence="5">
    <location>
        <begin position="7"/>
        <end position="25"/>
    </location>
</feature>
<accession>A0A8N4L669</accession>
<dbReference type="KEGG" id="bdr:115066710"/>
<dbReference type="SUPFAM" id="SSF53474">
    <property type="entry name" value="alpha/beta-Hydrolases"/>
    <property type="match status" value="1"/>
</dbReference>
<dbReference type="InterPro" id="IPR000734">
    <property type="entry name" value="TAG_lipase"/>
</dbReference>
<dbReference type="InterPro" id="IPR013818">
    <property type="entry name" value="Lipase"/>
</dbReference>
<dbReference type="PANTHER" id="PTHR11610:SF173">
    <property type="entry name" value="LIPASE DOMAIN-CONTAINING PROTEIN-RELATED"/>
    <property type="match status" value="1"/>
</dbReference>
<dbReference type="Gene3D" id="3.40.50.1820">
    <property type="entry name" value="alpha/beta hydrolase"/>
    <property type="match status" value="1"/>
</dbReference>
<keyword evidence="7" id="KW-1185">Reference proteome</keyword>
<organism evidence="7 8">
    <name type="scientific">Bactrocera dorsalis</name>
    <name type="common">Oriental fruit fly</name>
    <name type="synonym">Dacus dorsalis</name>
    <dbReference type="NCBI Taxonomy" id="27457"/>
    <lineage>
        <taxon>Eukaryota</taxon>
        <taxon>Metazoa</taxon>
        <taxon>Ecdysozoa</taxon>
        <taxon>Arthropoda</taxon>
        <taxon>Hexapoda</taxon>
        <taxon>Insecta</taxon>
        <taxon>Pterygota</taxon>
        <taxon>Neoptera</taxon>
        <taxon>Endopterygota</taxon>
        <taxon>Diptera</taxon>
        <taxon>Brachycera</taxon>
        <taxon>Muscomorpha</taxon>
        <taxon>Tephritoidea</taxon>
        <taxon>Tephritidae</taxon>
        <taxon>Bactrocera</taxon>
        <taxon>Bactrocera</taxon>
    </lineage>
</organism>
<evidence type="ECO:0000256" key="4">
    <source>
        <dbReference type="RuleBase" id="RU004262"/>
    </source>
</evidence>